<accession>A0A1Z1WQW2</accession>
<name>A0A1Z1WQW2_9ACTN</name>
<dbReference type="AlphaFoldDB" id="A0A1Z1WQW2"/>
<keyword evidence="2" id="KW-1185">Reference proteome</keyword>
<sequence length="30" mass="3342">MVHALVDILRAPRNAATGVRLRRVGEARWG</sequence>
<reference evidence="1 2" key="1">
    <citation type="submission" date="2017-05" db="EMBL/GenBank/DDBJ databases">
        <title>Streptomyces alboflavus Genome sequencing and assembly.</title>
        <authorList>
            <person name="Wang Y."/>
            <person name="Du B."/>
            <person name="Ding Y."/>
            <person name="Liu H."/>
            <person name="Hou Q."/>
            <person name="Liu K."/>
            <person name="Wang C."/>
            <person name="Yao L."/>
        </authorList>
    </citation>
    <scope>NUCLEOTIDE SEQUENCE [LARGE SCALE GENOMIC DNA]</scope>
    <source>
        <strain evidence="1 2">MDJK44</strain>
    </source>
</reference>
<dbReference type="KEGG" id="salf:SMD44_08281"/>
<evidence type="ECO:0000313" key="2">
    <source>
        <dbReference type="Proteomes" id="UP000195880"/>
    </source>
</evidence>
<organism evidence="1 2">
    <name type="scientific">Streptomyces alboflavus</name>
    <dbReference type="NCBI Taxonomy" id="67267"/>
    <lineage>
        <taxon>Bacteria</taxon>
        <taxon>Bacillati</taxon>
        <taxon>Actinomycetota</taxon>
        <taxon>Actinomycetes</taxon>
        <taxon>Kitasatosporales</taxon>
        <taxon>Streptomycetaceae</taxon>
        <taxon>Streptomyces</taxon>
    </lineage>
</organism>
<proteinExistence type="predicted"/>
<protein>
    <submittedName>
        <fullName evidence="1">Uncharacterized protein</fullName>
    </submittedName>
</protein>
<gene>
    <name evidence="1" type="ORF">SMD44_08281</name>
</gene>
<dbReference type="Proteomes" id="UP000195880">
    <property type="component" value="Chromosome"/>
</dbReference>
<dbReference type="EMBL" id="CP021748">
    <property type="protein sequence ID" value="ARX88794.1"/>
    <property type="molecule type" value="Genomic_DNA"/>
</dbReference>
<evidence type="ECO:0000313" key="1">
    <source>
        <dbReference type="EMBL" id="ARX88794.1"/>
    </source>
</evidence>